<evidence type="ECO:0000313" key="5">
    <source>
        <dbReference type="EMBL" id="WCG22666.1"/>
    </source>
</evidence>
<dbReference type="InterPro" id="IPR051011">
    <property type="entry name" value="Metal_resp_trans_reg"/>
</dbReference>
<dbReference type="PANTHER" id="PTHR43132">
    <property type="entry name" value="ARSENICAL RESISTANCE OPERON REPRESSOR ARSR-RELATED"/>
    <property type="match status" value="1"/>
</dbReference>
<dbReference type="InterPro" id="IPR036390">
    <property type="entry name" value="WH_DNA-bd_sf"/>
</dbReference>
<dbReference type="AlphaFoldDB" id="A0AAE9XF91"/>
<sequence>MSEKIRLEPSETLIQSVSQLYKALGDPTRLKILTALTVSELNVGAISEKIGLEQSAVSHQLRVLRTNHLVKSRKEGKTVYYSLDDDHVMAILADTFEHVSHAVEDCQEPS</sequence>
<dbReference type="InterPro" id="IPR001845">
    <property type="entry name" value="HTH_ArsR_DNA-bd_dom"/>
</dbReference>
<dbReference type="GO" id="GO:0003677">
    <property type="term" value="F:DNA binding"/>
    <property type="evidence" value="ECO:0007669"/>
    <property type="project" value="UniProtKB-KW"/>
</dbReference>
<keyword evidence="1" id="KW-0805">Transcription regulation</keyword>
<dbReference type="RefSeq" id="WP_023605918.1">
    <property type="nucleotide sequence ID" value="NZ_BKBT01000016.1"/>
</dbReference>
<dbReference type="Gene3D" id="1.10.10.10">
    <property type="entry name" value="Winged helix-like DNA-binding domain superfamily/Winged helix DNA-binding domain"/>
    <property type="match status" value="1"/>
</dbReference>
<dbReference type="SUPFAM" id="SSF46785">
    <property type="entry name" value="Winged helix' DNA-binding domain"/>
    <property type="match status" value="1"/>
</dbReference>
<evidence type="ECO:0000313" key="6">
    <source>
        <dbReference type="Proteomes" id="UP001179600"/>
    </source>
</evidence>
<dbReference type="PANTHER" id="PTHR43132:SF6">
    <property type="entry name" value="HTH-TYPE TRANSCRIPTIONAL REPRESSOR CZRA"/>
    <property type="match status" value="1"/>
</dbReference>
<name>A0AAE9XF91_9ENTE</name>
<evidence type="ECO:0000256" key="3">
    <source>
        <dbReference type="ARBA" id="ARBA00023163"/>
    </source>
</evidence>
<dbReference type="Pfam" id="PF01022">
    <property type="entry name" value="HTH_5"/>
    <property type="match status" value="1"/>
</dbReference>
<dbReference type="InterPro" id="IPR011991">
    <property type="entry name" value="ArsR-like_HTH"/>
</dbReference>
<evidence type="ECO:0000256" key="1">
    <source>
        <dbReference type="ARBA" id="ARBA00023015"/>
    </source>
</evidence>
<dbReference type="GO" id="GO:0003700">
    <property type="term" value="F:DNA-binding transcription factor activity"/>
    <property type="evidence" value="ECO:0007669"/>
    <property type="project" value="InterPro"/>
</dbReference>
<protein>
    <submittedName>
        <fullName evidence="5">Metalloregulator ArsR/SmtB family transcription factor</fullName>
    </submittedName>
</protein>
<dbReference type="PROSITE" id="PS50987">
    <property type="entry name" value="HTH_ARSR_2"/>
    <property type="match status" value="1"/>
</dbReference>
<dbReference type="Proteomes" id="UP001179600">
    <property type="component" value="Chromosome"/>
</dbReference>
<reference evidence="5" key="1">
    <citation type="submission" date="2023-01" db="EMBL/GenBank/DDBJ databases">
        <title>Oxazolidinone resistance genes in florfenicol resistant enterococci from beef cattle and veal calves at slaughter.</title>
        <authorList>
            <person name="Biggel M."/>
        </authorList>
    </citation>
    <scope>NUCLEOTIDE SEQUENCE</scope>
    <source>
        <strain evidence="5">K204-1</strain>
    </source>
</reference>
<dbReference type="PRINTS" id="PR00778">
    <property type="entry name" value="HTHARSR"/>
</dbReference>
<proteinExistence type="predicted"/>
<keyword evidence="3" id="KW-0804">Transcription</keyword>
<evidence type="ECO:0000259" key="4">
    <source>
        <dbReference type="PROSITE" id="PS50987"/>
    </source>
</evidence>
<gene>
    <name evidence="5" type="ORF">PML95_09820</name>
</gene>
<organism evidence="5 6">
    <name type="scientific">Vagococcus lutrae</name>
    <dbReference type="NCBI Taxonomy" id="81947"/>
    <lineage>
        <taxon>Bacteria</taxon>
        <taxon>Bacillati</taxon>
        <taxon>Bacillota</taxon>
        <taxon>Bacilli</taxon>
        <taxon>Lactobacillales</taxon>
        <taxon>Enterococcaceae</taxon>
        <taxon>Vagococcus</taxon>
    </lineage>
</organism>
<dbReference type="EMBL" id="CP116507">
    <property type="protein sequence ID" value="WCG22666.1"/>
    <property type="molecule type" value="Genomic_DNA"/>
</dbReference>
<feature type="domain" description="HTH arsR-type" evidence="4">
    <location>
        <begin position="9"/>
        <end position="103"/>
    </location>
</feature>
<dbReference type="CDD" id="cd00090">
    <property type="entry name" value="HTH_ARSR"/>
    <property type="match status" value="1"/>
</dbReference>
<keyword evidence="2" id="KW-0238">DNA-binding</keyword>
<dbReference type="SMART" id="SM00418">
    <property type="entry name" value="HTH_ARSR"/>
    <property type="match status" value="1"/>
</dbReference>
<dbReference type="InterPro" id="IPR036388">
    <property type="entry name" value="WH-like_DNA-bd_sf"/>
</dbReference>
<accession>A0AAE9XF91</accession>
<dbReference type="GeneID" id="72385922"/>
<evidence type="ECO:0000256" key="2">
    <source>
        <dbReference type="ARBA" id="ARBA00023125"/>
    </source>
</evidence>
<dbReference type="NCBIfam" id="NF033788">
    <property type="entry name" value="HTH_metalloreg"/>
    <property type="match status" value="1"/>
</dbReference>